<organism evidence="2 3">
    <name type="scientific">Stylonychia lemnae</name>
    <name type="common">Ciliate</name>
    <dbReference type="NCBI Taxonomy" id="5949"/>
    <lineage>
        <taxon>Eukaryota</taxon>
        <taxon>Sar</taxon>
        <taxon>Alveolata</taxon>
        <taxon>Ciliophora</taxon>
        <taxon>Intramacronucleata</taxon>
        <taxon>Spirotrichea</taxon>
        <taxon>Stichotrichia</taxon>
        <taxon>Sporadotrichida</taxon>
        <taxon>Oxytrichidae</taxon>
        <taxon>Stylonychinae</taxon>
        <taxon>Stylonychia</taxon>
    </lineage>
</organism>
<dbReference type="Proteomes" id="UP000039865">
    <property type="component" value="Unassembled WGS sequence"/>
</dbReference>
<dbReference type="EMBL" id="CCKQ01008361">
    <property type="protein sequence ID" value="CDW79814.1"/>
    <property type="molecule type" value="Genomic_DNA"/>
</dbReference>
<evidence type="ECO:0000313" key="3">
    <source>
        <dbReference type="Proteomes" id="UP000039865"/>
    </source>
</evidence>
<sequence>MQNEKQKEDIIRDFTSGELEQMLIQSNKNNQIEVVSILLCGQSSVVTGMYYTSGILTKIEKECQRLSKNSSQMLKLMKISVDQNNDLSYSQVENIYTSPKDSQSDKSQILTRMRTSDDKVQSNPFNYKTQQSTYDQLHSSYSHSNNTTSQGKNSVLYQSSQVASKSNLMQSKSGKKTTSTVERDLSLKESEKKITLPSINNNHLSQDYSRVSIQLNNGVPTNNIGVNIENSEKMSKYRTRMSNEKYFIKKVRQQSLQTEQKKQSSLKIAKNQANTKFERLEI</sequence>
<accession>A0A078AC65</accession>
<reference evidence="2 3" key="1">
    <citation type="submission" date="2014-06" db="EMBL/GenBank/DDBJ databases">
        <authorList>
            <person name="Swart Estienne"/>
        </authorList>
    </citation>
    <scope>NUCLEOTIDE SEQUENCE [LARGE SCALE GENOMIC DNA]</scope>
    <source>
        <strain evidence="2 3">130c</strain>
    </source>
</reference>
<keyword evidence="3" id="KW-1185">Reference proteome</keyword>
<protein>
    <submittedName>
        <fullName evidence="2">Uncharacterized protein</fullName>
    </submittedName>
</protein>
<feature type="compositionally biased region" description="Polar residues" evidence="1">
    <location>
        <begin position="96"/>
        <end position="110"/>
    </location>
</feature>
<dbReference type="InParanoid" id="A0A078AC65"/>
<feature type="compositionally biased region" description="Polar residues" evidence="1">
    <location>
        <begin position="121"/>
        <end position="137"/>
    </location>
</feature>
<dbReference type="AlphaFoldDB" id="A0A078AC65"/>
<name>A0A078AC65_STYLE</name>
<evidence type="ECO:0000313" key="2">
    <source>
        <dbReference type="EMBL" id="CDW79814.1"/>
    </source>
</evidence>
<gene>
    <name evidence="2" type="primary">Contig14630.g15583</name>
    <name evidence="2" type="ORF">STYLEM_8806</name>
</gene>
<feature type="region of interest" description="Disordered" evidence="1">
    <location>
        <begin position="96"/>
        <end position="184"/>
    </location>
</feature>
<proteinExistence type="predicted"/>
<feature type="compositionally biased region" description="Polar residues" evidence="1">
    <location>
        <begin position="150"/>
        <end position="180"/>
    </location>
</feature>
<evidence type="ECO:0000256" key="1">
    <source>
        <dbReference type="SAM" id="MobiDB-lite"/>
    </source>
</evidence>
<feature type="compositionally biased region" description="Low complexity" evidence="1">
    <location>
        <begin position="138"/>
        <end position="149"/>
    </location>
</feature>